<organism evidence="1 2">
    <name type="scientific">Candidatus Gemmiger excrementipullorum</name>
    <dbReference type="NCBI Taxonomy" id="2838610"/>
    <lineage>
        <taxon>Bacteria</taxon>
        <taxon>Bacillati</taxon>
        <taxon>Bacillota</taxon>
        <taxon>Clostridia</taxon>
        <taxon>Eubacteriales</taxon>
        <taxon>Gemmiger</taxon>
    </lineage>
</organism>
<accession>A0A9D1XZ23</accession>
<evidence type="ECO:0000313" key="1">
    <source>
        <dbReference type="EMBL" id="HIX93972.1"/>
    </source>
</evidence>
<reference evidence="1" key="1">
    <citation type="journal article" date="2021" name="PeerJ">
        <title>Extensive microbial diversity within the chicken gut microbiome revealed by metagenomics and culture.</title>
        <authorList>
            <person name="Gilroy R."/>
            <person name="Ravi A."/>
            <person name="Getino M."/>
            <person name="Pursley I."/>
            <person name="Horton D.L."/>
            <person name="Alikhan N.F."/>
            <person name="Baker D."/>
            <person name="Gharbi K."/>
            <person name="Hall N."/>
            <person name="Watson M."/>
            <person name="Adriaenssens E.M."/>
            <person name="Foster-Nyarko E."/>
            <person name="Jarju S."/>
            <person name="Secka A."/>
            <person name="Antonio M."/>
            <person name="Oren A."/>
            <person name="Chaudhuri R.R."/>
            <person name="La Ragione R."/>
            <person name="Hildebrand F."/>
            <person name="Pallen M.J."/>
        </authorList>
    </citation>
    <scope>NUCLEOTIDE SEQUENCE</scope>
    <source>
        <strain evidence="1">ChiHecec2B26-7398</strain>
    </source>
</reference>
<comment type="caution">
    <text evidence="1">The sequence shown here is derived from an EMBL/GenBank/DDBJ whole genome shotgun (WGS) entry which is preliminary data.</text>
</comment>
<dbReference type="Proteomes" id="UP000886751">
    <property type="component" value="Unassembled WGS sequence"/>
</dbReference>
<feature type="non-terminal residue" evidence="1">
    <location>
        <position position="70"/>
    </location>
</feature>
<dbReference type="Gene3D" id="3.30.1370.160">
    <property type="match status" value="1"/>
</dbReference>
<protein>
    <submittedName>
        <fullName evidence="1">Uncharacterized protein</fullName>
    </submittedName>
</protein>
<name>A0A9D1XZ23_9FIRM</name>
<evidence type="ECO:0000313" key="2">
    <source>
        <dbReference type="Proteomes" id="UP000886751"/>
    </source>
</evidence>
<gene>
    <name evidence="1" type="ORF">H9846_00715</name>
</gene>
<proteinExistence type="predicted"/>
<reference evidence="1" key="2">
    <citation type="submission" date="2021-04" db="EMBL/GenBank/DDBJ databases">
        <authorList>
            <person name="Gilroy R."/>
        </authorList>
    </citation>
    <scope>NUCLEOTIDE SEQUENCE</scope>
    <source>
        <strain evidence="1">ChiHecec2B26-7398</strain>
    </source>
</reference>
<dbReference type="EMBL" id="DXEI01000016">
    <property type="protein sequence ID" value="HIX93972.1"/>
    <property type="molecule type" value="Genomic_DNA"/>
</dbReference>
<dbReference type="AlphaFoldDB" id="A0A9D1XZ23"/>
<sequence length="70" mass="7978">MAYSSDPAPAARGFVPPQNEEERWLMRRVEELCRVAGSRSIPRYTGFLSDREQVLAQAACHRAGFTSFRF</sequence>